<proteinExistence type="predicted"/>
<dbReference type="EC" id="3.5.2.9" evidence="5"/>
<dbReference type="NCBIfam" id="TIGR00370">
    <property type="entry name" value="5-oxoprolinase subunit PxpB"/>
    <property type="match status" value="1"/>
</dbReference>
<evidence type="ECO:0000256" key="2">
    <source>
        <dbReference type="ARBA" id="ARBA00022801"/>
    </source>
</evidence>
<dbReference type="InterPro" id="IPR010016">
    <property type="entry name" value="PxpB"/>
</dbReference>
<dbReference type="RefSeq" id="WP_214212885.1">
    <property type="nucleotide sequence ID" value="NZ_JABBFO010000004.1"/>
</dbReference>
<dbReference type="InterPro" id="IPR003833">
    <property type="entry name" value="CT_C_D"/>
</dbReference>
<protein>
    <submittedName>
        <fullName evidence="5">5-oxoprolinase subunit PxpB</fullName>
        <ecNumber evidence="5">3.5.2.9</ecNumber>
    </submittedName>
</protein>
<accession>A0ABS5T3X8</accession>
<evidence type="ECO:0000256" key="3">
    <source>
        <dbReference type="ARBA" id="ARBA00022840"/>
    </source>
</evidence>
<dbReference type="SUPFAM" id="SSF160467">
    <property type="entry name" value="PH0987 N-terminal domain-like"/>
    <property type="match status" value="1"/>
</dbReference>
<evidence type="ECO:0000313" key="6">
    <source>
        <dbReference type="Proteomes" id="UP000786875"/>
    </source>
</evidence>
<dbReference type="EMBL" id="JABBFO010000004">
    <property type="protein sequence ID" value="MBT0727059.1"/>
    <property type="molecule type" value="Genomic_DNA"/>
</dbReference>
<gene>
    <name evidence="5" type="primary">pxpB</name>
    <name evidence="5" type="ORF">HGT73_06600</name>
</gene>
<feature type="domain" description="Carboxyltransferase" evidence="4">
    <location>
        <begin position="4"/>
        <end position="202"/>
    </location>
</feature>
<evidence type="ECO:0000256" key="1">
    <source>
        <dbReference type="ARBA" id="ARBA00022741"/>
    </source>
</evidence>
<dbReference type="GO" id="GO:0017168">
    <property type="term" value="F:5-oxoprolinase (ATP-hydrolyzing) activity"/>
    <property type="evidence" value="ECO:0007669"/>
    <property type="project" value="UniProtKB-EC"/>
</dbReference>
<name>A0ABS5T3X8_9GAMM</name>
<dbReference type="PANTHER" id="PTHR34698">
    <property type="entry name" value="5-OXOPROLINASE SUBUNIT B"/>
    <property type="match status" value="1"/>
</dbReference>
<organism evidence="5 6">
    <name type="scientific">Rosenbergiella australiborealis</name>
    <dbReference type="NCBI Taxonomy" id="1544696"/>
    <lineage>
        <taxon>Bacteria</taxon>
        <taxon>Pseudomonadati</taxon>
        <taxon>Pseudomonadota</taxon>
        <taxon>Gammaproteobacteria</taxon>
        <taxon>Enterobacterales</taxon>
        <taxon>Erwiniaceae</taxon>
        <taxon>Rosenbergiella</taxon>
    </lineage>
</organism>
<sequence>MLETRYYMLGEKTLVIESPPPVSLSVQQRIWGLAQTVIHEPTVAEVVPGMNNITIHLTHIPTSKQEAIACLKRWWNDAESYQPHSRNIDIPVIYGKHYGPDLLSMAEQVGLTPQQVVEQHTAARYTVFFIGFQPGFPYLSGLSPALACPRLAVPRLRVPAGSVGIAGSQTGIYPLASPGGWQIIGQTSHQLFDEKRADPFLLRPGDTVRFLPQKEGVC</sequence>
<dbReference type="Proteomes" id="UP000786875">
    <property type="component" value="Unassembled WGS sequence"/>
</dbReference>
<keyword evidence="3" id="KW-0067">ATP-binding</keyword>
<keyword evidence="1" id="KW-0547">Nucleotide-binding</keyword>
<evidence type="ECO:0000259" key="4">
    <source>
        <dbReference type="SMART" id="SM00796"/>
    </source>
</evidence>
<keyword evidence="6" id="KW-1185">Reference proteome</keyword>
<dbReference type="Gene3D" id="2.40.100.10">
    <property type="entry name" value="Cyclophilin-like"/>
    <property type="match status" value="1"/>
</dbReference>
<comment type="caution">
    <text evidence="5">The sequence shown here is derived from an EMBL/GenBank/DDBJ whole genome shotgun (WGS) entry which is preliminary data.</text>
</comment>
<dbReference type="Pfam" id="PF02682">
    <property type="entry name" value="CT_C_D"/>
    <property type="match status" value="1"/>
</dbReference>
<dbReference type="InterPro" id="IPR029000">
    <property type="entry name" value="Cyclophilin-like_dom_sf"/>
</dbReference>
<evidence type="ECO:0000313" key="5">
    <source>
        <dbReference type="EMBL" id="MBT0727059.1"/>
    </source>
</evidence>
<keyword evidence="2 5" id="KW-0378">Hydrolase</keyword>
<dbReference type="PANTHER" id="PTHR34698:SF2">
    <property type="entry name" value="5-OXOPROLINASE SUBUNIT B"/>
    <property type="match status" value="1"/>
</dbReference>
<dbReference type="SMART" id="SM00796">
    <property type="entry name" value="AHS1"/>
    <property type="match status" value="1"/>
</dbReference>
<dbReference type="SUPFAM" id="SSF50891">
    <property type="entry name" value="Cyclophilin-like"/>
    <property type="match status" value="1"/>
</dbReference>
<reference evidence="5 6" key="1">
    <citation type="submission" date="2020-04" db="EMBL/GenBank/DDBJ databases">
        <title>Genome sequencing of Rosenbergiella species.</title>
        <authorList>
            <person name="Alvarez-Perez S."/>
            <person name="Lievens B."/>
        </authorList>
    </citation>
    <scope>NUCLEOTIDE SEQUENCE [LARGE SCALE GENOMIC DNA]</scope>
    <source>
        <strain evidence="5 6">CdVSA20.1</strain>
    </source>
</reference>